<feature type="chain" id="PRO_5032640723" evidence="1">
    <location>
        <begin position="22"/>
        <end position="86"/>
    </location>
</feature>
<dbReference type="RefSeq" id="WP_183565898.1">
    <property type="nucleotide sequence ID" value="NZ_JACHOP010000003.1"/>
</dbReference>
<evidence type="ECO:0000313" key="3">
    <source>
        <dbReference type="EMBL" id="MBB5756331.1"/>
    </source>
</evidence>
<dbReference type="EMBL" id="JACHOP010000003">
    <property type="protein sequence ID" value="MBB5756331.1"/>
    <property type="molecule type" value="Genomic_DNA"/>
</dbReference>
<organism evidence="3 4">
    <name type="scientific">Methylorubrum rhodinum</name>
    <dbReference type="NCBI Taxonomy" id="29428"/>
    <lineage>
        <taxon>Bacteria</taxon>
        <taxon>Pseudomonadati</taxon>
        <taxon>Pseudomonadota</taxon>
        <taxon>Alphaproteobacteria</taxon>
        <taxon>Hyphomicrobiales</taxon>
        <taxon>Methylobacteriaceae</taxon>
        <taxon>Methylorubrum</taxon>
    </lineage>
</organism>
<evidence type="ECO:0000259" key="2">
    <source>
        <dbReference type="Pfam" id="PF13670"/>
    </source>
</evidence>
<reference evidence="3 4" key="1">
    <citation type="submission" date="2020-08" db="EMBL/GenBank/DDBJ databases">
        <title>Genomic Encyclopedia of Type Strains, Phase IV (KMG-IV): sequencing the most valuable type-strain genomes for metagenomic binning, comparative biology and taxonomic classification.</title>
        <authorList>
            <person name="Goeker M."/>
        </authorList>
    </citation>
    <scope>NUCLEOTIDE SEQUENCE [LARGE SCALE GENOMIC DNA]</scope>
    <source>
        <strain evidence="3 4">DSM 2163</strain>
    </source>
</reference>
<name>A0A840ZH48_9HYPH</name>
<dbReference type="Pfam" id="PF13670">
    <property type="entry name" value="PepSY_2"/>
    <property type="match status" value="1"/>
</dbReference>
<dbReference type="AlphaFoldDB" id="A0A840ZH48"/>
<protein>
    <submittedName>
        <fullName evidence="3">Putative membrane protein YkoI</fullName>
    </submittedName>
</protein>
<feature type="signal peptide" evidence="1">
    <location>
        <begin position="1"/>
        <end position="21"/>
    </location>
</feature>
<evidence type="ECO:0000313" key="4">
    <source>
        <dbReference type="Proteomes" id="UP000583454"/>
    </source>
</evidence>
<proteinExistence type="predicted"/>
<evidence type="ECO:0000256" key="1">
    <source>
        <dbReference type="SAM" id="SignalP"/>
    </source>
</evidence>
<accession>A0A840ZH48</accession>
<keyword evidence="4" id="KW-1185">Reference proteome</keyword>
<feature type="domain" description="PepSY" evidence="2">
    <location>
        <begin position="7"/>
        <end position="82"/>
    </location>
</feature>
<gene>
    <name evidence="3" type="ORF">HNR00_001029</name>
</gene>
<keyword evidence="1" id="KW-0732">Signal</keyword>
<dbReference type="InterPro" id="IPR025711">
    <property type="entry name" value="PepSY"/>
</dbReference>
<sequence>MAKLSLLALTLALGLSGTISAMSDQPGPDWMPIEQVKAKLLSSGYSSIIKIEVDDGHYDGEGIKNGQKMKFDLDPKTGEILGEVPE</sequence>
<comment type="caution">
    <text evidence="3">The sequence shown here is derived from an EMBL/GenBank/DDBJ whole genome shotgun (WGS) entry which is preliminary data.</text>
</comment>
<dbReference type="Proteomes" id="UP000583454">
    <property type="component" value="Unassembled WGS sequence"/>
</dbReference>